<dbReference type="Pfam" id="PF02195">
    <property type="entry name" value="ParB_N"/>
    <property type="match status" value="1"/>
</dbReference>
<dbReference type="Proteomes" id="UP001162734">
    <property type="component" value="Chromosome"/>
</dbReference>
<proteinExistence type="predicted"/>
<sequence length="196" mass="21616">MEHVPLDAIDPEEPFRLREPGDVTALATSIGRLGQLSPVELRRHPRAARGEARYQLVAGHRRLAAVRLLQRDRVLARVHPDLTDPEAWGLVCAGALLQEPLGAAELALLREKVARVQVDWARPLVEAALARLARGPDERAVAGDAARMAQQLYEVNRALHAGLAGWRELPPDARAQVLAQLRFSAELLPFLEEKKA</sequence>
<dbReference type="SUPFAM" id="SSF110849">
    <property type="entry name" value="ParB/Sulfiredoxin"/>
    <property type="match status" value="1"/>
</dbReference>
<reference evidence="3" key="1">
    <citation type="journal article" date="2022" name="Int. J. Syst. Evol. Microbiol.">
        <title>Anaeromyxobacter oryzae sp. nov., Anaeromyxobacter diazotrophicus sp. nov. and Anaeromyxobacter paludicola sp. nov., isolated from paddy soils.</title>
        <authorList>
            <person name="Itoh H."/>
            <person name="Xu Z."/>
            <person name="Mise K."/>
            <person name="Masuda Y."/>
            <person name="Ushijima N."/>
            <person name="Hayakawa C."/>
            <person name="Shiratori Y."/>
            <person name="Senoo K."/>
        </authorList>
    </citation>
    <scope>NUCLEOTIDE SEQUENCE [LARGE SCALE GENOMIC DNA]</scope>
    <source>
        <strain evidence="3">Red630</strain>
    </source>
</reference>
<dbReference type="SMART" id="SM00470">
    <property type="entry name" value="ParB"/>
    <property type="match status" value="1"/>
</dbReference>
<dbReference type="Gene3D" id="3.90.1530.30">
    <property type="match status" value="1"/>
</dbReference>
<gene>
    <name evidence="2" type="ORF">AMPC_19760</name>
</gene>
<protein>
    <recommendedName>
        <fullName evidence="1">ParB-like N-terminal domain-containing protein</fullName>
    </recommendedName>
</protein>
<evidence type="ECO:0000313" key="3">
    <source>
        <dbReference type="Proteomes" id="UP001162734"/>
    </source>
</evidence>
<evidence type="ECO:0000259" key="1">
    <source>
        <dbReference type="SMART" id="SM00470"/>
    </source>
</evidence>
<feature type="domain" description="ParB-like N-terminal" evidence="1">
    <location>
        <begin position="2"/>
        <end position="94"/>
    </location>
</feature>
<dbReference type="InterPro" id="IPR036086">
    <property type="entry name" value="ParB/Sulfiredoxin_sf"/>
</dbReference>
<dbReference type="EMBL" id="AP025592">
    <property type="protein sequence ID" value="BDG08863.1"/>
    <property type="molecule type" value="Genomic_DNA"/>
</dbReference>
<dbReference type="RefSeq" id="WP_248346145.1">
    <property type="nucleotide sequence ID" value="NZ_AP025592.1"/>
</dbReference>
<dbReference type="InterPro" id="IPR050336">
    <property type="entry name" value="Chromosome_partition/occlusion"/>
</dbReference>
<dbReference type="PANTHER" id="PTHR33375">
    <property type="entry name" value="CHROMOSOME-PARTITIONING PROTEIN PARB-RELATED"/>
    <property type="match status" value="1"/>
</dbReference>
<dbReference type="InterPro" id="IPR003115">
    <property type="entry name" value="ParB_N"/>
</dbReference>
<dbReference type="PANTHER" id="PTHR33375:SF1">
    <property type="entry name" value="CHROMOSOME-PARTITIONING PROTEIN PARB-RELATED"/>
    <property type="match status" value="1"/>
</dbReference>
<keyword evidence="3" id="KW-1185">Reference proteome</keyword>
<name>A0ABM7XAI6_9BACT</name>
<organism evidence="2 3">
    <name type="scientific">Anaeromyxobacter paludicola</name>
    <dbReference type="NCBI Taxonomy" id="2918171"/>
    <lineage>
        <taxon>Bacteria</taxon>
        <taxon>Pseudomonadati</taxon>
        <taxon>Myxococcota</taxon>
        <taxon>Myxococcia</taxon>
        <taxon>Myxococcales</taxon>
        <taxon>Cystobacterineae</taxon>
        <taxon>Anaeromyxobacteraceae</taxon>
        <taxon>Anaeromyxobacter</taxon>
    </lineage>
</organism>
<evidence type="ECO:0000313" key="2">
    <source>
        <dbReference type="EMBL" id="BDG08863.1"/>
    </source>
</evidence>
<accession>A0ABM7XAI6</accession>